<feature type="domain" description="ATPase F1/V1/A1 complex alpha/beta subunit nucleotide-binding" evidence="7">
    <location>
        <begin position="140"/>
        <end position="332"/>
    </location>
</feature>
<organism evidence="10 11">
    <name type="scientific">Qingshengfaniella alkalisoli</name>
    <dbReference type="NCBI Taxonomy" id="2599296"/>
    <lineage>
        <taxon>Bacteria</taxon>
        <taxon>Pseudomonadati</taxon>
        <taxon>Pseudomonadota</taxon>
        <taxon>Alphaproteobacteria</taxon>
        <taxon>Rhodobacterales</taxon>
        <taxon>Paracoccaceae</taxon>
        <taxon>Qingshengfaniella</taxon>
    </lineage>
</organism>
<gene>
    <name evidence="10" type="ORF">FPZ52_15955</name>
</gene>
<accession>A0A5B8IYI3</accession>
<keyword evidence="10" id="KW-0614">Plasmid</keyword>
<dbReference type="InterPro" id="IPR004100">
    <property type="entry name" value="ATPase_F1/V1/A1_a/bsu_N"/>
</dbReference>
<proteinExistence type="inferred from homology"/>
<keyword evidence="11" id="KW-1185">Reference proteome</keyword>
<evidence type="ECO:0000256" key="3">
    <source>
        <dbReference type="ARBA" id="ARBA00022741"/>
    </source>
</evidence>
<evidence type="ECO:0000256" key="2">
    <source>
        <dbReference type="ARBA" id="ARBA00022448"/>
    </source>
</evidence>
<dbReference type="InterPro" id="IPR000194">
    <property type="entry name" value="ATPase_F1/V1/A1_a/bsu_nucl-bd"/>
</dbReference>
<protein>
    <submittedName>
        <fullName evidence="10">V-type ATP synthase subunit B</fullName>
    </submittedName>
</protein>
<dbReference type="AlphaFoldDB" id="A0A5B8IYI3"/>
<dbReference type="GO" id="GO:1902600">
    <property type="term" value="P:proton transmembrane transport"/>
    <property type="evidence" value="ECO:0007669"/>
    <property type="project" value="InterPro"/>
</dbReference>
<dbReference type="InterPro" id="IPR022879">
    <property type="entry name" value="V-ATPase_su_B/beta"/>
</dbReference>
<keyword evidence="5" id="KW-0406">Ion transport</keyword>
<geneLocation type="plasmid" evidence="10 11">
    <name>unnamed3</name>
</geneLocation>
<evidence type="ECO:0000256" key="6">
    <source>
        <dbReference type="ARBA" id="ARBA00059599"/>
    </source>
</evidence>
<evidence type="ECO:0000313" key="11">
    <source>
        <dbReference type="Proteomes" id="UP000318483"/>
    </source>
</evidence>
<evidence type="ECO:0000259" key="9">
    <source>
        <dbReference type="Pfam" id="PF22919"/>
    </source>
</evidence>
<comment type="function">
    <text evidence="6">Produces ATP from ADP in the presence of a proton gradient across the membrane. The V-type beta chain is a regulatory subunit.</text>
</comment>
<dbReference type="Pfam" id="PF02874">
    <property type="entry name" value="ATP-synt_ab_N"/>
    <property type="match status" value="1"/>
</dbReference>
<comment type="similarity">
    <text evidence="1">Belongs to the ATPase alpha/beta chains family.</text>
</comment>
<dbReference type="NCBIfam" id="NF003235">
    <property type="entry name" value="PRK04196.1"/>
    <property type="match status" value="1"/>
</dbReference>
<feature type="domain" description="ATPase F1/V1/A1 complex alpha/beta subunit N-terminal" evidence="8">
    <location>
        <begin position="35"/>
        <end position="83"/>
    </location>
</feature>
<dbReference type="GO" id="GO:0046034">
    <property type="term" value="P:ATP metabolic process"/>
    <property type="evidence" value="ECO:0007669"/>
    <property type="project" value="InterPro"/>
</dbReference>
<dbReference type="CDD" id="cd01135">
    <property type="entry name" value="V_A-ATPase_B"/>
    <property type="match status" value="1"/>
</dbReference>
<dbReference type="GO" id="GO:0005524">
    <property type="term" value="F:ATP binding"/>
    <property type="evidence" value="ECO:0007669"/>
    <property type="project" value="UniProtKB-KW"/>
</dbReference>
<evidence type="ECO:0000259" key="7">
    <source>
        <dbReference type="Pfam" id="PF00006"/>
    </source>
</evidence>
<dbReference type="PANTHER" id="PTHR43389">
    <property type="entry name" value="V-TYPE PROTON ATPASE SUBUNIT B"/>
    <property type="match status" value="1"/>
</dbReference>
<dbReference type="Proteomes" id="UP000318483">
    <property type="component" value="Plasmid unnamed3"/>
</dbReference>
<reference evidence="10 11" key="1">
    <citation type="submission" date="2019-07" db="EMBL/GenBank/DDBJ databases">
        <title>Litoreibacter alkalisoli sp. nov., isolated from saline-alkaline soil.</title>
        <authorList>
            <person name="Wang S."/>
            <person name="Xu L."/>
            <person name="Xing Y.-T."/>
            <person name="Sun J.-Q."/>
        </authorList>
    </citation>
    <scope>NUCLEOTIDE SEQUENCE [LARGE SCALE GENOMIC DNA]</scope>
    <source>
        <strain evidence="10 11">LN3S51</strain>
        <plasmid evidence="10 11">unnamed3</plasmid>
    </source>
</reference>
<name>A0A5B8IYI3_9RHOB</name>
<keyword evidence="4" id="KW-0067">ATP-binding</keyword>
<dbReference type="Pfam" id="PF22919">
    <property type="entry name" value="ATP-synt_VA_C"/>
    <property type="match status" value="1"/>
</dbReference>
<dbReference type="InterPro" id="IPR027417">
    <property type="entry name" value="P-loop_NTPase"/>
</dbReference>
<dbReference type="RefSeq" id="WP_146366608.1">
    <property type="nucleotide sequence ID" value="NZ_CP042264.1"/>
</dbReference>
<evidence type="ECO:0000259" key="8">
    <source>
        <dbReference type="Pfam" id="PF02874"/>
    </source>
</evidence>
<dbReference type="PANTHER" id="PTHR43389:SF4">
    <property type="entry name" value="V-TYPE PROTON ATPASE SUBUNIT B"/>
    <property type="match status" value="1"/>
</dbReference>
<evidence type="ECO:0000313" key="10">
    <source>
        <dbReference type="EMBL" id="QDY71192.1"/>
    </source>
</evidence>
<evidence type="ECO:0000256" key="5">
    <source>
        <dbReference type="ARBA" id="ARBA00023065"/>
    </source>
</evidence>
<dbReference type="SUPFAM" id="SSF52540">
    <property type="entry name" value="P-loop containing nucleoside triphosphate hydrolases"/>
    <property type="match status" value="1"/>
</dbReference>
<dbReference type="KEGG" id="lit:FPZ52_15955"/>
<keyword evidence="3" id="KW-0547">Nucleotide-binding</keyword>
<keyword evidence="2" id="KW-0813">Transport</keyword>
<sequence>MSDTLISYTHVLSIIGDILRIRLPEREGVGTERPAYGDLAEVRDVDGRARLAKVVKLADGEASLQVFSGSKGISTRATVRFLGHPPQVAFSDNILGRVFGGEGTPIDGGPSLEMDGRIEIGGPSANPVRRRLASRMIRTGVPMIDVFNSLVESQKIPIFSVSGEPFNQLLARIGIQADADIVVFGGLGLLFDDYWRFRRTFEDAGVFSRTVMFVNQASDPMVERILIPDMALAVAERFAVEEKKRVLVLMTDMTAYADALKEVGISMDRVPSNRGYLGDLYSQMARRYEKAADFEGAGSVTILTVTTMPGGDVTHPVPDNTGYITEGQFYLHDGVIDPFGSLSRLKQHVIGKETREDHSAVMNTMIRFYSEARDAQQKQAMAFDLSGYDQQLLKFGALFRSRFMDIDVVMPLDEALDLGWQTMAECFASEQLLMKQTLVDKYFPKTAGAA</sequence>
<feature type="domain" description="ATP synthase A/B type C-terminal" evidence="9">
    <location>
        <begin position="351"/>
        <end position="442"/>
    </location>
</feature>
<evidence type="ECO:0000256" key="4">
    <source>
        <dbReference type="ARBA" id="ARBA00022840"/>
    </source>
</evidence>
<dbReference type="InterPro" id="IPR055190">
    <property type="entry name" value="ATP-synt_VA_C"/>
</dbReference>
<dbReference type="EMBL" id="CP042264">
    <property type="protein sequence ID" value="QDY71192.1"/>
    <property type="molecule type" value="Genomic_DNA"/>
</dbReference>
<evidence type="ECO:0000256" key="1">
    <source>
        <dbReference type="ARBA" id="ARBA00008936"/>
    </source>
</evidence>
<dbReference type="Pfam" id="PF00006">
    <property type="entry name" value="ATP-synt_ab"/>
    <property type="match status" value="1"/>
</dbReference>
<dbReference type="OrthoDB" id="9801639at2"/>
<dbReference type="NCBIfam" id="NF002555">
    <property type="entry name" value="PRK02118.1"/>
    <property type="match status" value="1"/>
</dbReference>
<dbReference type="Gene3D" id="3.40.50.12240">
    <property type="match status" value="1"/>
</dbReference>